<dbReference type="Proteomes" id="UP000536604">
    <property type="component" value="Unassembled WGS sequence"/>
</dbReference>
<proteinExistence type="predicted"/>
<organism evidence="1 2">
    <name type="scientific">Nocardiopsis algeriensis</name>
    <dbReference type="NCBI Taxonomy" id="1478215"/>
    <lineage>
        <taxon>Bacteria</taxon>
        <taxon>Bacillati</taxon>
        <taxon>Actinomycetota</taxon>
        <taxon>Actinomycetes</taxon>
        <taxon>Streptosporangiales</taxon>
        <taxon>Nocardiopsidaceae</taxon>
        <taxon>Nocardiopsis</taxon>
    </lineage>
</organism>
<comment type="caution">
    <text evidence="1">The sequence shown here is derived from an EMBL/GenBank/DDBJ whole genome shotgun (WGS) entry which is preliminary data.</text>
</comment>
<protein>
    <submittedName>
        <fullName evidence="1">Uncharacterized protein</fullName>
    </submittedName>
</protein>
<name>A0A841IT55_9ACTN</name>
<evidence type="ECO:0000313" key="2">
    <source>
        <dbReference type="Proteomes" id="UP000536604"/>
    </source>
</evidence>
<sequence>MPPRPRSDHDHARADDAWLAEVAERARRAAT</sequence>
<dbReference type="AlphaFoldDB" id="A0A841IT55"/>
<dbReference type="EMBL" id="JACHJO010000004">
    <property type="protein sequence ID" value="MBB6119441.1"/>
    <property type="molecule type" value="Genomic_DNA"/>
</dbReference>
<keyword evidence="2" id="KW-1185">Reference proteome</keyword>
<gene>
    <name evidence="1" type="ORF">FHS13_001390</name>
</gene>
<evidence type="ECO:0000313" key="1">
    <source>
        <dbReference type="EMBL" id="MBB6119441.1"/>
    </source>
</evidence>
<reference evidence="1 2" key="1">
    <citation type="submission" date="2020-08" db="EMBL/GenBank/DDBJ databases">
        <title>Genomic Encyclopedia of Type Strains, Phase III (KMG-III): the genomes of soil and plant-associated and newly described type strains.</title>
        <authorList>
            <person name="Whitman W."/>
        </authorList>
    </citation>
    <scope>NUCLEOTIDE SEQUENCE [LARGE SCALE GENOMIC DNA]</scope>
    <source>
        <strain evidence="1 2">CECT 8712</strain>
    </source>
</reference>
<accession>A0A841IT55</accession>